<reference evidence="12" key="1">
    <citation type="journal article" date="2023" name="Science">
        <title>Genome structures resolve the early diversification of teleost fishes.</title>
        <authorList>
            <person name="Parey E."/>
            <person name="Louis A."/>
            <person name="Montfort J."/>
            <person name="Bouchez O."/>
            <person name="Roques C."/>
            <person name="Iampietro C."/>
            <person name="Lluch J."/>
            <person name="Castinel A."/>
            <person name="Donnadieu C."/>
            <person name="Desvignes T."/>
            <person name="Floi Bucao C."/>
            <person name="Jouanno E."/>
            <person name="Wen M."/>
            <person name="Mejri S."/>
            <person name="Dirks R."/>
            <person name="Jansen H."/>
            <person name="Henkel C."/>
            <person name="Chen W.J."/>
            <person name="Zahm M."/>
            <person name="Cabau C."/>
            <person name="Klopp C."/>
            <person name="Thompson A.W."/>
            <person name="Robinson-Rechavi M."/>
            <person name="Braasch I."/>
            <person name="Lecointre G."/>
            <person name="Bobe J."/>
            <person name="Postlethwait J.H."/>
            <person name="Berthelot C."/>
            <person name="Roest Crollius H."/>
            <person name="Guiguen Y."/>
        </authorList>
    </citation>
    <scope>NUCLEOTIDE SEQUENCE</scope>
    <source>
        <strain evidence="12">NC1722</strain>
    </source>
</reference>
<keyword evidence="9" id="KW-0325">Glycoprotein</keyword>
<keyword evidence="5 10" id="KW-0735">Signal-anchor</keyword>
<dbReference type="PANTHER" id="PTHR12369:SF22">
    <property type="entry name" value="CHONDROITIN SULFATE SYNTHASE 2"/>
    <property type="match status" value="1"/>
</dbReference>
<evidence type="ECO:0000313" key="12">
    <source>
        <dbReference type="EMBL" id="KAJ8405999.1"/>
    </source>
</evidence>
<dbReference type="FunFam" id="3.90.550.50:FF:000004">
    <property type="entry name" value="Hexosyltransferase"/>
    <property type="match status" value="1"/>
</dbReference>
<dbReference type="PANTHER" id="PTHR12369">
    <property type="entry name" value="CHONDROITIN SYNTHASE"/>
    <property type="match status" value="1"/>
</dbReference>
<keyword evidence="11" id="KW-0175">Coiled coil</keyword>
<keyword evidence="13" id="KW-1185">Reference proteome</keyword>
<organism evidence="12 13">
    <name type="scientific">Aldrovandia affinis</name>
    <dbReference type="NCBI Taxonomy" id="143900"/>
    <lineage>
        <taxon>Eukaryota</taxon>
        <taxon>Metazoa</taxon>
        <taxon>Chordata</taxon>
        <taxon>Craniata</taxon>
        <taxon>Vertebrata</taxon>
        <taxon>Euteleostomi</taxon>
        <taxon>Actinopterygii</taxon>
        <taxon>Neopterygii</taxon>
        <taxon>Teleostei</taxon>
        <taxon>Notacanthiformes</taxon>
        <taxon>Halosauridae</taxon>
        <taxon>Aldrovandia</taxon>
    </lineage>
</organism>
<evidence type="ECO:0000313" key="13">
    <source>
        <dbReference type="Proteomes" id="UP001221898"/>
    </source>
</evidence>
<keyword evidence="7 10" id="KW-0333">Golgi apparatus</keyword>
<comment type="subcellular location">
    <subcellularLocation>
        <location evidence="1 10">Golgi apparatus</location>
        <location evidence="1 10">Golgi stack membrane</location>
        <topology evidence="1 10">Single-pass type II membrane protein</topology>
    </subcellularLocation>
</comment>
<evidence type="ECO:0000256" key="1">
    <source>
        <dbReference type="ARBA" id="ARBA00004447"/>
    </source>
</evidence>
<comment type="similarity">
    <text evidence="2 10">Belongs to the chondroitin N-acetylgalactosaminyltransferase family.</text>
</comment>
<keyword evidence="3 10" id="KW-0808">Transferase</keyword>
<evidence type="ECO:0000256" key="10">
    <source>
        <dbReference type="RuleBase" id="RU364016"/>
    </source>
</evidence>
<gene>
    <name evidence="12" type="ORF">AAFF_G00308870</name>
</gene>
<evidence type="ECO:0000256" key="7">
    <source>
        <dbReference type="ARBA" id="ARBA00023034"/>
    </source>
</evidence>
<evidence type="ECO:0000256" key="4">
    <source>
        <dbReference type="ARBA" id="ARBA00022692"/>
    </source>
</evidence>
<dbReference type="EMBL" id="JAINUG010000045">
    <property type="protein sequence ID" value="KAJ8405999.1"/>
    <property type="molecule type" value="Genomic_DNA"/>
</dbReference>
<evidence type="ECO:0000256" key="2">
    <source>
        <dbReference type="ARBA" id="ARBA00009239"/>
    </source>
</evidence>
<accession>A0AAD7SNM3</accession>
<keyword evidence="6" id="KW-1133">Transmembrane helix</keyword>
<dbReference type="GO" id="GO:0050510">
    <property type="term" value="F:N-acetylgalactosaminyl-proteoglycan 3-beta-glucuronosyltransferase activity"/>
    <property type="evidence" value="ECO:0007669"/>
    <property type="project" value="UniProtKB-ARBA"/>
</dbReference>
<dbReference type="GO" id="GO:0047238">
    <property type="term" value="F:glucuronosyl-N-acetylgalactosaminyl-proteoglycan 4-beta-N-acetylgalactosaminyltransferase activity"/>
    <property type="evidence" value="ECO:0007669"/>
    <property type="project" value="TreeGrafter"/>
</dbReference>
<evidence type="ECO:0000256" key="5">
    <source>
        <dbReference type="ARBA" id="ARBA00022968"/>
    </source>
</evidence>
<dbReference type="InterPro" id="IPR008428">
    <property type="entry name" value="Chond_GalNAc"/>
</dbReference>
<evidence type="ECO:0000256" key="8">
    <source>
        <dbReference type="ARBA" id="ARBA00023136"/>
    </source>
</evidence>
<dbReference type="Proteomes" id="UP001221898">
    <property type="component" value="Unassembled WGS sequence"/>
</dbReference>
<proteinExistence type="inferred from homology"/>
<feature type="coiled-coil region" evidence="11">
    <location>
        <begin position="382"/>
        <end position="409"/>
    </location>
</feature>
<protein>
    <recommendedName>
        <fullName evidence="10">Hexosyltransferase</fullName>
        <ecNumber evidence="10">2.4.1.-</ecNumber>
    </recommendedName>
</protein>
<comment type="caution">
    <text evidence="12">The sequence shown here is derived from an EMBL/GenBank/DDBJ whole genome shotgun (WGS) entry which is preliminary data.</text>
</comment>
<keyword evidence="8" id="KW-0472">Membrane</keyword>
<dbReference type="Pfam" id="PF05679">
    <property type="entry name" value="CHGN"/>
    <property type="match status" value="1"/>
</dbReference>
<sequence>MVQVQSVGVGCPLDPPHIDCLTSGQHHQVQALLQRWSGVFAAHEEPTAILSTTFLDWNIIRYRPIGPVVIGISLGFTLSLLSVTWVEEPCDTDSKNGDEGVLVQEGNLKGARRPNSISTSNVENGDTEEDFEPRIVPYKPVKQSQPKKLFRAKYISTELGIRERLFVGVLTSKNTINTLAVAVNRTISHHLDSVVFFTGMRNRKIPHGMFVVTHGDERLIWNMFQTVKYVLEHYISEYDWFYFVQDDTYTEADRLKALVGHLSMDHGLYMGSPEEFIGGEPEGRYCYGGFGYLLSRTLLLRLKPFLENCRNDILSARPDEWLGRCIIDYANTNCVDEHEGLQYYHFEMGKNSDPSKEENVNFKNALTVHPVSDPEQMYRLHKHFTEIELQRTYNEIEKLQAEIKNVSEVAFDGNRSAQWPIGINPPFEPKTRFEVLRWEYFTEDQVYSCTDGSPKCELRGIDKADVTDVIETAMGELNKKYKPILHLKKQQLINGYRRFDPTRGMEYTLDLQLEVVSQKGRSRSITKRVHLVRPLSQIEIIPMPYVTEATRVHIILPMVVHDRGYINQFLQVYADNFFETSENAVLTFLFIYDPFEAQQVNQNDIFADVKAKINAYERKYPTIKIPWISVKTEAPSQIKIMDIISKKHPVDTLFFVASVNTNVNSEFLNRCRMNSINSWQVFFPIHFQDYNADIAYHNQQPPATIDLVKESGHFDRSVFDEACFYNSDYMATRTRMASDVQENEEILETLDVYDMFIKYSGLHVFRAVEPALHQKYRYQVCNPRLSEEIYHRCVQSNLEGLGSRSQLAMLLFEQEQGNSTASGKCAAFMETATVGPSEVF</sequence>
<dbReference type="AlphaFoldDB" id="A0AAD7SNM3"/>
<evidence type="ECO:0000256" key="3">
    <source>
        <dbReference type="ARBA" id="ARBA00022679"/>
    </source>
</evidence>
<dbReference type="EC" id="2.4.1.-" evidence="10"/>
<evidence type="ECO:0000256" key="9">
    <source>
        <dbReference type="ARBA" id="ARBA00023180"/>
    </source>
</evidence>
<dbReference type="Gene3D" id="3.90.550.50">
    <property type="match status" value="1"/>
</dbReference>
<evidence type="ECO:0000256" key="11">
    <source>
        <dbReference type="SAM" id="Coils"/>
    </source>
</evidence>
<dbReference type="GO" id="GO:0032580">
    <property type="term" value="C:Golgi cisterna membrane"/>
    <property type="evidence" value="ECO:0007669"/>
    <property type="project" value="UniProtKB-SubCell"/>
</dbReference>
<name>A0AAD7SNM3_9TELE</name>
<evidence type="ECO:0000256" key="6">
    <source>
        <dbReference type="ARBA" id="ARBA00022989"/>
    </source>
</evidence>
<keyword evidence="4" id="KW-0812">Transmembrane</keyword>
<dbReference type="InterPro" id="IPR051227">
    <property type="entry name" value="CS_glycosyltransferase"/>
</dbReference>